<dbReference type="EMBL" id="LIZY01000101">
    <property type="protein sequence ID" value="KPJ62829.1"/>
    <property type="molecule type" value="Genomic_DNA"/>
</dbReference>
<organism evidence="8 9">
    <name type="scientific">candidate division KD3-62 bacterium DG_56</name>
    <dbReference type="NCBI Taxonomy" id="1704032"/>
    <lineage>
        <taxon>Bacteria</taxon>
        <taxon>candidate division KD3-62</taxon>
    </lineage>
</organism>
<dbReference type="PANTHER" id="PTHR15532">
    <property type="match status" value="1"/>
</dbReference>
<evidence type="ECO:0000256" key="2">
    <source>
        <dbReference type="ARBA" id="ARBA00022692"/>
    </source>
</evidence>
<keyword evidence="7" id="KW-0413">Isomerase</keyword>
<dbReference type="InterPro" id="IPR008929">
    <property type="entry name" value="Chondroitin_lyas"/>
</dbReference>
<proteinExistence type="predicted"/>
<accession>A0A0S7XK06</accession>
<evidence type="ECO:0000256" key="6">
    <source>
        <dbReference type="ARBA" id="ARBA00023180"/>
    </source>
</evidence>
<keyword evidence="2" id="KW-0812">Transmembrane</keyword>
<keyword evidence="6" id="KW-0325">Glycoprotein</keyword>
<feature type="non-terminal residue" evidence="8">
    <location>
        <position position="1"/>
    </location>
</feature>
<comment type="subcellular location">
    <subcellularLocation>
        <location evidence="1">Membrane</location>
        <topology evidence="1">Multi-pass membrane protein</topology>
    </subcellularLocation>
</comment>
<evidence type="ECO:0000313" key="9">
    <source>
        <dbReference type="Proteomes" id="UP000052020"/>
    </source>
</evidence>
<evidence type="ECO:0008006" key="10">
    <source>
        <dbReference type="Google" id="ProtNLM"/>
    </source>
</evidence>
<sequence length="835" mass="95121">TLKPYLPYMALKNEGKERRDVAYLIRIEDGRPRDPGLPRMRDCFANFELRRTDGGQLVVNGPFAVGYYQLWVYGSLAAYDPWQHFISDYLVTLADPRAEAFASGEWRDPGAITGPWFHNIYGHNCSCPFVRATGNDVDGGDCLLAFDMQDMEQGRFEGELLIKITKAGVTQLILDGAEMRGMCADLITLEPVDLSERHAHAVRPLPERAKTHPRLYLNAEQVQHLRAGRHSNGNAAIYADLWQLIQQAVKGTDSRDGGLWHPEGRERIFDADRLVLCAFGYLMEDDSHCRDAAIETLMGIVSDDHEWPVVDNHIGMLMGAVTAGYDWLYQALSNRQRSRVEEVIAQKAEEGYRLKLVDRYYRQNHFTTTTYLTVGATAFVLWEKMPEQAQRWAAFARTSLDRTLAFCPEDGTDLSLWGYTMMSLVPYVEMLRQMTGEDLCATHPFFRNTGYYWLHQRKGDWRWHEDWDPASRNTGNECAWIYRWATAFQDPLLQWAADGIRPILLDRCDWRFAQPQRRVFEYLFRDPGLHGTPPGKDDELARFLPDADLTILRSGWDKDAVVFDTRCGPLLGHKALTQGEVGSYGHARLDQNSIHIYAHGEDLLSRYGGGYRRSTHPASTILIDNCGQIGEGTPMSGWVLPQQTGYSRHFIHSRDYDYVEGVATRCYPEELGLRNFTRRILFLRPDLFVLVDELAADRPRLFQWRLASLGDFSAGRERGRFTLHRGKAALDIVIASPPHYTWLAGETPEVPGYCSDLNYAVNFLGIEAPHKVFETTFVSLLSARLADAAEHELTAAVKCEAETIVVEVRLDGRRWAATYLCGEETKNRIKVIREN</sequence>
<dbReference type="Proteomes" id="UP000052020">
    <property type="component" value="Unassembled WGS sequence"/>
</dbReference>
<dbReference type="PANTHER" id="PTHR15532:SF5">
    <property type="entry name" value="SULFOTRANSFERASE DOMAIN-CONTAINING PROTEIN"/>
    <property type="match status" value="1"/>
</dbReference>
<name>A0A0S7XK06_9BACT</name>
<reference evidence="8 9" key="1">
    <citation type="journal article" date="2015" name="Microbiome">
        <title>Genomic resolution of linkages in carbon, nitrogen, and sulfur cycling among widespread estuary sediment bacteria.</title>
        <authorList>
            <person name="Baker B.J."/>
            <person name="Lazar C.S."/>
            <person name="Teske A.P."/>
            <person name="Dick G.J."/>
        </authorList>
    </citation>
    <scope>NUCLEOTIDE SEQUENCE [LARGE SCALE GENOMIC DNA]</scope>
    <source>
        <strain evidence="8">DG_56</strain>
    </source>
</reference>
<dbReference type="GO" id="GO:0016020">
    <property type="term" value="C:membrane"/>
    <property type="evidence" value="ECO:0007669"/>
    <property type="project" value="UniProtKB-SubCell"/>
</dbReference>
<protein>
    <recommendedName>
        <fullName evidence="10">Heparinase II N-terminal domain-containing protein</fullName>
    </recommendedName>
</protein>
<dbReference type="AlphaFoldDB" id="A0A0S7XK06"/>
<keyword evidence="5" id="KW-0472">Membrane</keyword>
<evidence type="ECO:0000256" key="1">
    <source>
        <dbReference type="ARBA" id="ARBA00004141"/>
    </source>
</evidence>
<evidence type="ECO:0000256" key="3">
    <source>
        <dbReference type="ARBA" id="ARBA00022729"/>
    </source>
</evidence>
<evidence type="ECO:0000256" key="4">
    <source>
        <dbReference type="ARBA" id="ARBA00022989"/>
    </source>
</evidence>
<dbReference type="Gene3D" id="1.50.10.100">
    <property type="entry name" value="Chondroitin AC/alginate lyase"/>
    <property type="match status" value="1"/>
</dbReference>
<dbReference type="Gene3D" id="2.70.98.70">
    <property type="match status" value="1"/>
</dbReference>
<gene>
    <name evidence="8" type="ORF">AMK68_04470</name>
</gene>
<evidence type="ECO:0000256" key="7">
    <source>
        <dbReference type="ARBA" id="ARBA00023235"/>
    </source>
</evidence>
<comment type="caution">
    <text evidence="8">The sequence shown here is derived from an EMBL/GenBank/DDBJ whole genome shotgun (WGS) entry which is preliminary data.</text>
</comment>
<dbReference type="GO" id="GO:0047757">
    <property type="term" value="F:chondroitin-glucuronate 5-epimerase activity"/>
    <property type="evidence" value="ECO:0007669"/>
    <property type="project" value="TreeGrafter"/>
</dbReference>
<dbReference type="SUPFAM" id="SSF48230">
    <property type="entry name" value="Chondroitin AC/alginate lyase"/>
    <property type="match status" value="1"/>
</dbReference>
<evidence type="ECO:0000256" key="5">
    <source>
        <dbReference type="ARBA" id="ARBA00023136"/>
    </source>
</evidence>
<dbReference type="InterPro" id="IPR052447">
    <property type="entry name" value="Dermatan-Sulfate_Isomerase"/>
</dbReference>
<evidence type="ECO:0000313" key="8">
    <source>
        <dbReference type="EMBL" id="KPJ62829.1"/>
    </source>
</evidence>
<keyword evidence="4" id="KW-1133">Transmembrane helix</keyword>
<keyword evidence="3" id="KW-0732">Signal</keyword>